<keyword evidence="2 12" id="KW-0964">Secreted</keyword>
<keyword evidence="11" id="KW-0325">Glycoprotein</keyword>
<evidence type="ECO:0000259" key="15">
    <source>
        <dbReference type="PROSITE" id="PS51864"/>
    </source>
</evidence>
<dbReference type="CDD" id="cd04280">
    <property type="entry name" value="ZnMc_astacin_like"/>
    <property type="match status" value="1"/>
</dbReference>
<keyword evidence="5 13" id="KW-0479">Metal-binding</keyword>
<dbReference type="PIRSF" id="PIRSF036365">
    <property type="entry name" value="Astacin_nematoda"/>
    <property type="match status" value="1"/>
</dbReference>
<dbReference type="GO" id="GO:0008270">
    <property type="term" value="F:zinc ion binding"/>
    <property type="evidence" value="ECO:0007669"/>
    <property type="project" value="UniProtKB-UniRule"/>
</dbReference>
<feature type="domain" description="Peptidase M12A" evidence="15">
    <location>
        <begin position="133"/>
        <end position="327"/>
    </location>
</feature>
<keyword evidence="8 13" id="KW-0862">Zinc</keyword>
<dbReference type="PROSITE" id="PS51864">
    <property type="entry name" value="ASTACIN"/>
    <property type="match status" value="1"/>
</dbReference>
<keyword evidence="3" id="KW-0245">EGF-like domain</keyword>
<evidence type="ECO:0000256" key="7">
    <source>
        <dbReference type="ARBA" id="ARBA00022801"/>
    </source>
</evidence>
<dbReference type="SUPFAM" id="SSF49854">
    <property type="entry name" value="Spermadhesin, CUB domain"/>
    <property type="match status" value="1"/>
</dbReference>
<dbReference type="InterPro" id="IPR017050">
    <property type="entry name" value="Metallopeptidase_nem"/>
</dbReference>
<organism evidence="16 17">
    <name type="scientific">Strongyloides papillosus</name>
    <name type="common">Intestinal threadworm</name>
    <dbReference type="NCBI Taxonomy" id="174720"/>
    <lineage>
        <taxon>Eukaryota</taxon>
        <taxon>Metazoa</taxon>
        <taxon>Ecdysozoa</taxon>
        <taxon>Nematoda</taxon>
        <taxon>Chromadorea</taxon>
        <taxon>Rhabditida</taxon>
        <taxon>Tylenchina</taxon>
        <taxon>Panagrolaimomorpha</taxon>
        <taxon>Strongyloidoidea</taxon>
        <taxon>Strongyloididae</taxon>
        <taxon>Strongyloides</taxon>
    </lineage>
</organism>
<evidence type="ECO:0000256" key="1">
    <source>
        <dbReference type="ARBA" id="ARBA00004613"/>
    </source>
</evidence>
<feature type="active site" evidence="13">
    <location>
        <position position="225"/>
    </location>
</feature>
<dbReference type="GO" id="GO:0004222">
    <property type="term" value="F:metalloendopeptidase activity"/>
    <property type="evidence" value="ECO:0007669"/>
    <property type="project" value="UniProtKB-UniRule"/>
</dbReference>
<dbReference type="SUPFAM" id="SSF55486">
    <property type="entry name" value="Metalloproteases ('zincins'), catalytic domain"/>
    <property type="match status" value="1"/>
</dbReference>
<evidence type="ECO:0000256" key="3">
    <source>
        <dbReference type="ARBA" id="ARBA00022536"/>
    </source>
</evidence>
<comment type="caution">
    <text evidence="13">Lacks conserved residue(s) required for the propagation of feature annotation.</text>
</comment>
<keyword evidence="6 12" id="KW-0732">Signal</keyword>
<dbReference type="PROSITE" id="PS01186">
    <property type="entry name" value="EGF_2"/>
    <property type="match status" value="1"/>
</dbReference>
<evidence type="ECO:0000313" key="16">
    <source>
        <dbReference type="Proteomes" id="UP000046392"/>
    </source>
</evidence>
<proteinExistence type="predicted"/>
<evidence type="ECO:0000256" key="2">
    <source>
        <dbReference type="ARBA" id="ARBA00022525"/>
    </source>
</evidence>
<evidence type="ECO:0000256" key="14">
    <source>
        <dbReference type="RuleBase" id="RU361183"/>
    </source>
</evidence>
<dbReference type="GO" id="GO:0018996">
    <property type="term" value="P:molting cycle, collagen and cuticulin-based cuticle"/>
    <property type="evidence" value="ECO:0007669"/>
    <property type="project" value="InterPro"/>
</dbReference>
<feature type="binding site" evidence="13">
    <location>
        <position position="224"/>
    </location>
    <ligand>
        <name>Zn(2+)</name>
        <dbReference type="ChEBI" id="CHEBI:29105"/>
        <note>catalytic</note>
    </ligand>
</feature>
<evidence type="ECO:0000256" key="6">
    <source>
        <dbReference type="ARBA" id="ARBA00022729"/>
    </source>
</evidence>
<name>A0A0N5BJD8_STREA</name>
<dbReference type="PANTHER" id="PTHR10127">
    <property type="entry name" value="DISCOIDIN, CUB, EGF, LAMININ , AND ZINC METALLOPROTEASE DOMAIN CONTAINING"/>
    <property type="match status" value="1"/>
</dbReference>
<dbReference type="InterPro" id="IPR000742">
    <property type="entry name" value="EGF"/>
</dbReference>
<dbReference type="InterPro" id="IPR000859">
    <property type="entry name" value="CUB_dom"/>
</dbReference>
<dbReference type="Gene3D" id="2.60.120.290">
    <property type="entry name" value="Spermadhesin, CUB domain"/>
    <property type="match status" value="1"/>
</dbReference>
<dbReference type="InterPro" id="IPR024079">
    <property type="entry name" value="MetalloPept_cat_dom_sf"/>
</dbReference>
<feature type="binding site" evidence="13">
    <location>
        <position position="228"/>
    </location>
    <ligand>
        <name>Zn(2+)</name>
        <dbReference type="ChEBI" id="CHEBI:29105"/>
        <note>catalytic</note>
    </ligand>
</feature>
<evidence type="ECO:0000256" key="5">
    <source>
        <dbReference type="ARBA" id="ARBA00022723"/>
    </source>
</evidence>
<comment type="cofactor">
    <cofactor evidence="13 14">
        <name>Zn(2+)</name>
        <dbReference type="ChEBI" id="CHEBI:29105"/>
    </cofactor>
    <text evidence="13 14">Binds 1 zinc ion per subunit.</text>
</comment>
<feature type="signal peptide" evidence="12 14">
    <location>
        <begin position="1"/>
        <end position="20"/>
    </location>
</feature>
<dbReference type="WBParaSite" id="SPAL_0000606400.1">
    <property type="protein sequence ID" value="SPAL_0000606400.1"/>
    <property type="gene ID" value="SPAL_0000606400"/>
</dbReference>
<dbReference type="PANTHER" id="PTHR10127:SF780">
    <property type="entry name" value="METALLOENDOPEPTIDASE"/>
    <property type="match status" value="1"/>
</dbReference>
<accession>A0A0N5BJD8</accession>
<dbReference type="PRINTS" id="PR00480">
    <property type="entry name" value="ASTACIN"/>
</dbReference>
<evidence type="ECO:0000256" key="12">
    <source>
        <dbReference type="PIRNR" id="PIRNR036365"/>
    </source>
</evidence>
<dbReference type="Gene3D" id="3.40.390.10">
    <property type="entry name" value="Collagenase (Catalytic Domain)"/>
    <property type="match status" value="1"/>
</dbReference>
<keyword evidence="10 13" id="KW-1015">Disulfide bond</keyword>
<dbReference type="GO" id="GO:0005576">
    <property type="term" value="C:extracellular region"/>
    <property type="evidence" value="ECO:0007669"/>
    <property type="project" value="UniProtKB-SubCell"/>
</dbReference>
<feature type="disulfide bond" evidence="13">
    <location>
        <begin position="171"/>
        <end position="326"/>
    </location>
</feature>
<dbReference type="GO" id="GO:0006508">
    <property type="term" value="P:proteolysis"/>
    <property type="evidence" value="ECO:0007669"/>
    <property type="project" value="UniProtKB-KW"/>
</dbReference>
<evidence type="ECO:0000256" key="9">
    <source>
        <dbReference type="ARBA" id="ARBA00023049"/>
    </source>
</evidence>
<evidence type="ECO:0000256" key="4">
    <source>
        <dbReference type="ARBA" id="ARBA00022670"/>
    </source>
</evidence>
<dbReference type="InterPro" id="IPR034035">
    <property type="entry name" value="Astacin-like_dom"/>
</dbReference>
<dbReference type="SMART" id="SM00042">
    <property type="entry name" value="CUB"/>
    <property type="match status" value="1"/>
</dbReference>
<dbReference type="InterPro" id="IPR006026">
    <property type="entry name" value="Peptidase_Metallo"/>
</dbReference>
<reference evidence="17" key="1">
    <citation type="submission" date="2017-02" db="UniProtKB">
        <authorList>
            <consortium name="WormBaseParasite"/>
        </authorList>
    </citation>
    <scope>IDENTIFICATION</scope>
</reference>
<keyword evidence="16" id="KW-1185">Reference proteome</keyword>
<dbReference type="Pfam" id="PF01400">
    <property type="entry name" value="Astacin"/>
    <property type="match status" value="1"/>
</dbReference>
<sequence>MTKNIILIFLLFFCFSTVSLLSSEEEKYPAQDRDNFKITKKALEIVEKVEEKIEEKNGNYNTETHSKKTQESISNFDNENTTVKPMENSYLLEGDEMLTSYQAENLVDDVIEKARSYEIDLSGLLGENTRTKRKIQKNLTYAWDFPIKYVVLGVDVDLVDKALKAMQNETCIRFEKQKTIPPEQPGLKFVKGNGCWSYVGRTEEKKFQDVSIGYGCTTFGTVQHETMHALGSTHEQSRADRDQYLTILTENMLPSLLYNYEQLNISNALTYNTKYDYGSEMQYPGDSFSKNGKDTMMPKNGIFNKTLGIDNGLSFLDIKLVNLHYCSKNFTKKIKCYNGGYEDPNDNTRCKCVEGYAGSKCITLPKPNNGCNTTLYHVTQNLQTLSLGGAKNCLYHLKAQHGKKINITVTNINITPSYRNYCIKDNSLEVKFIGDKTPTGALLCKEIKNLQISSENDHAIVHYRSAYDMNKMEITFRAI</sequence>
<keyword evidence="4 13" id="KW-0645">Protease</keyword>
<protein>
    <recommendedName>
        <fullName evidence="12">Zinc metalloproteinase</fullName>
    </recommendedName>
</protein>
<feature type="binding site" evidence="13">
    <location>
        <position position="234"/>
    </location>
    <ligand>
        <name>Zn(2+)</name>
        <dbReference type="ChEBI" id="CHEBI:29105"/>
        <note>catalytic</note>
    </ligand>
</feature>
<keyword evidence="9 13" id="KW-0482">Metalloprotease</keyword>
<evidence type="ECO:0000256" key="10">
    <source>
        <dbReference type="ARBA" id="ARBA00023157"/>
    </source>
</evidence>
<evidence type="ECO:0000256" key="11">
    <source>
        <dbReference type="ARBA" id="ARBA00023180"/>
    </source>
</evidence>
<dbReference type="AlphaFoldDB" id="A0A0N5BJD8"/>
<dbReference type="InterPro" id="IPR001506">
    <property type="entry name" value="Peptidase_M12A"/>
</dbReference>
<dbReference type="Proteomes" id="UP000046392">
    <property type="component" value="Unplaced"/>
</dbReference>
<feature type="chain" id="PRO_5005733410" description="Zinc metalloproteinase" evidence="12 14">
    <location>
        <begin position="21"/>
        <end position="479"/>
    </location>
</feature>
<dbReference type="SMART" id="SM00235">
    <property type="entry name" value="ZnMc"/>
    <property type="match status" value="1"/>
</dbReference>
<comment type="subcellular location">
    <subcellularLocation>
        <location evidence="1 12">Secreted</location>
    </subcellularLocation>
</comment>
<evidence type="ECO:0000256" key="8">
    <source>
        <dbReference type="ARBA" id="ARBA00022833"/>
    </source>
</evidence>
<keyword evidence="7 13" id="KW-0378">Hydrolase</keyword>
<evidence type="ECO:0000313" key="17">
    <source>
        <dbReference type="WBParaSite" id="SPAL_0000606400.1"/>
    </source>
</evidence>
<dbReference type="InterPro" id="IPR035914">
    <property type="entry name" value="Sperma_CUB_dom_sf"/>
</dbReference>
<dbReference type="PROSITE" id="PS00022">
    <property type="entry name" value="EGF_1"/>
    <property type="match status" value="1"/>
</dbReference>
<evidence type="ECO:0000256" key="13">
    <source>
        <dbReference type="PROSITE-ProRule" id="PRU01211"/>
    </source>
</evidence>